<comment type="function">
    <text evidence="9">Essential for sperm motility and is involved in the regulation of the beating frequency of motile cilia on the epithelial cells of the respiratory tract. Required for the establishment of radial spokes in sperm flagella.</text>
</comment>
<evidence type="ECO:0000256" key="8">
    <source>
        <dbReference type="ARBA" id="ARBA00023273"/>
    </source>
</evidence>
<evidence type="ECO:0000256" key="3">
    <source>
        <dbReference type="ARBA" id="ARBA00021602"/>
    </source>
</evidence>
<dbReference type="EMBL" id="JARBHB010000014">
    <property type="protein sequence ID" value="KAJ8868306.1"/>
    <property type="molecule type" value="Genomic_DNA"/>
</dbReference>
<keyword evidence="4" id="KW-0963">Cytoplasm</keyword>
<evidence type="ECO:0000313" key="11">
    <source>
        <dbReference type="Proteomes" id="UP001159363"/>
    </source>
</evidence>
<dbReference type="PANTHER" id="PTHR21442:SF0">
    <property type="entry name" value="CILIA- AND FLAGELLA-ASSOCIATED PROTEIN 206"/>
    <property type="match status" value="1"/>
</dbReference>
<organism evidence="10 11">
    <name type="scientific">Dryococelus australis</name>
    <dbReference type="NCBI Taxonomy" id="614101"/>
    <lineage>
        <taxon>Eukaryota</taxon>
        <taxon>Metazoa</taxon>
        <taxon>Ecdysozoa</taxon>
        <taxon>Arthropoda</taxon>
        <taxon>Hexapoda</taxon>
        <taxon>Insecta</taxon>
        <taxon>Pterygota</taxon>
        <taxon>Neoptera</taxon>
        <taxon>Polyneoptera</taxon>
        <taxon>Phasmatodea</taxon>
        <taxon>Verophasmatodea</taxon>
        <taxon>Anareolatae</taxon>
        <taxon>Phasmatidae</taxon>
        <taxon>Eurycanthinae</taxon>
        <taxon>Dryococelus</taxon>
    </lineage>
</organism>
<evidence type="ECO:0000256" key="9">
    <source>
        <dbReference type="ARBA" id="ARBA00045321"/>
    </source>
</evidence>
<keyword evidence="11" id="KW-1185">Reference proteome</keyword>
<evidence type="ECO:0000256" key="4">
    <source>
        <dbReference type="ARBA" id="ARBA00022490"/>
    </source>
</evidence>
<evidence type="ECO:0000256" key="7">
    <source>
        <dbReference type="ARBA" id="ARBA00023212"/>
    </source>
</evidence>
<keyword evidence="6" id="KW-0969">Cilium</keyword>
<comment type="caution">
    <text evidence="10">The sequence shown here is derived from an EMBL/GenBank/DDBJ whole genome shotgun (WGS) entry which is preliminary data.</text>
</comment>
<reference evidence="10 11" key="1">
    <citation type="submission" date="2023-02" db="EMBL/GenBank/DDBJ databases">
        <title>LHISI_Scaffold_Assembly.</title>
        <authorList>
            <person name="Stuart O.P."/>
            <person name="Cleave R."/>
            <person name="Magrath M.J.L."/>
            <person name="Mikheyev A.S."/>
        </authorList>
    </citation>
    <scope>NUCLEOTIDE SEQUENCE [LARGE SCALE GENOMIC DNA]</scope>
    <source>
        <strain evidence="10">Daus_M_001</strain>
        <tissue evidence="10">Leg muscle</tissue>
    </source>
</reference>
<keyword evidence="7" id="KW-0206">Cytoskeleton</keyword>
<accession>A0ABQ9GB68</accession>
<evidence type="ECO:0000256" key="2">
    <source>
        <dbReference type="ARBA" id="ARBA00010500"/>
    </source>
</evidence>
<dbReference type="Proteomes" id="UP001159363">
    <property type="component" value="Chromosome 13"/>
</dbReference>
<comment type="similarity">
    <text evidence="2">Belongs to the CFAP206 family.</text>
</comment>
<evidence type="ECO:0000313" key="10">
    <source>
        <dbReference type="EMBL" id="KAJ8868306.1"/>
    </source>
</evidence>
<gene>
    <name evidence="10" type="ORF">PR048_029822</name>
</gene>
<proteinExistence type="inferred from homology"/>
<evidence type="ECO:0000256" key="1">
    <source>
        <dbReference type="ARBA" id="ARBA00004430"/>
    </source>
</evidence>
<keyword evidence="8" id="KW-0966">Cell projection</keyword>
<dbReference type="PANTHER" id="PTHR21442">
    <property type="entry name" value="CILIA- AND FLAGELLA-ASSOCIATED PROTEIN 206"/>
    <property type="match status" value="1"/>
</dbReference>
<evidence type="ECO:0000256" key="5">
    <source>
        <dbReference type="ARBA" id="ARBA00022794"/>
    </source>
</evidence>
<dbReference type="InterPro" id="IPR021897">
    <property type="entry name" value="FAP206"/>
</dbReference>
<sequence length="359" mass="39657">MRRNATLDTTAAQWSTTEDIDYVSGRCHLPRQATTSGNRHRRGMVAALLLPPPVRWCTARPIHSDAAGNHPTTGTKSTPARAQKCQLMLLGCALLQTLRGEALAPSQRQPGLRSANSCCWDVLFCRPYEGRHLHQVNASQGSGVPTHAAGMCSSADPTRGGTCTKSTPARAQECQLMLLGCSLLQTLRRESLAPIPDIPCHLRLPDTSFQHKQGDRHVAVDLLQPRETVHMLTHQIISKSHAEIWVQTYPLIKEIVETKSADTREELERLYRKLVIATVLGSGLGYPTNTGVLKEATAALQSAFPLTELNQFLSFNCRDREQQVRELTQVVTGIRLFNRDCHRGGEGIDDSEYIAQISQ</sequence>
<name>A0ABQ9GB68_9NEOP</name>
<protein>
    <recommendedName>
        <fullName evidence="3">Cilia- and flagella-associated protein 206</fullName>
    </recommendedName>
</protein>
<keyword evidence="5" id="KW-0970">Cilium biogenesis/degradation</keyword>
<evidence type="ECO:0000256" key="6">
    <source>
        <dbReference type="ARBA" id="ARBA00023069"/>
    </source>
</evidence>
<comment type="subcellular location">
    <subcellularLocation>
        <location evidence="1">Cytoplasm</location>
        <location evidence="1">Cytoskeleton</location>
        <location evidence="1">Cilium axoneme</location>
    </subcellularLocation>
</comment>